<dbReference type="VEuPathDB" id="FungiDB:ASPBRDRAFT_31248"/>
<dbReference type="GeneID" id="93575367"/>
<sequence>MHCSPSTCSTTLTSGMPSRSTVQSATPILQSQPIHPEQIVRRFFRLAFTVFVFAEESPGSDRVVHPPASAHIVRFPFVKSSVAHNLEDVRSAATLGVDALKRWCAGHIEPPGVTWKRFMFLVDSPLGLLDFVLQG</sequence>
<organism evidence="2 3">
    <name type="scientific">Aspergillus brasiliensis (strain CBS 101740 / IMI 381727 / IBT 21946)</name>
    <dbReference type="NCBI Taxonomy" id="767769"/>
    <lineage>
        <taxon>Eukaryota</taxon>
        <taxon>Fungi</taxon>
        <taxon>Dikarya</taxon>
        <taxon>Ascomycota</taxon>
        <taxon>Pezizomycotina</taxon>
        <taxon>Eurotiomycetes</taxon>
        <taxon>Eurotiomycetidae</taxon>
        <taxon>Eurotiales</taxon>
        <taxon>Aspergillaceae</taxon>
        <taxon>Aspergillus</taxon>
        <taxon>Aspergillus subgen. Circumdati</taxon>
    </lineage>
</organism>
<keyword evidence="3" id="KW-1185">Reference proteome</keyword>
<dbReference type="Proteomes" id="UP000184499">
    <property type="component" value="Unassembled WGS sequence"/>
</dbReference>
<evidence type="ECO:0000313" key="3">
    <source>
        <dbReference type="Proteomes" id="UP000184499"/>
    </source>
</evidence>
<name>A0A1L9UFA4_ASPBC</name>
<accession>A0A1L9UFA4</accession>
<dbReference type="OrthoDB" id="1606438at2759"/>
<evidence type="ECO:0000313" key="2">
    <source>
        <dbReference type="EMBL" id="OJJ70346.1"/>
    </source>
</evidence>
<dbReference type="AlphaFoldDB" id="A0A1L9UFA4"/>
<feature type="region of interest" description="Disordered" evidence="1">
    <location>
        <begin position="1"/>
        <end position="27"/>
    </location>
</feature>
<dbReference type="RefSeq" id="XP_067477594.1">
    <property type="nucleotide sequence ID" value="XM_067622879.1"/>
</dbReference>
<proteinExistence type="predicted"/>
<gene>
    <name evidence="2" type="ORF">ASPBRDRAFT_31248</name>
</gene>
<protein>
    <submittedName>
        <fullName evidence="2">Uncharacterized protein</fullName>
    </submittedName>
</protein>
<dbReference type="EMBL" id="KV878686">
    <property type="protein sequence ID" value="OJJ70346.1"/>
    <property type="molecule type" value="Genomic_DNA"/>
</dbReference>
<reference evidence="3" key="1">
    <citation type="journal article" date="2017" name="Genome Biol.">
        <title>Comparative genomics reveals high biological diversity and specific adaptations in the industrially and medically important fungal genus Aspergillus.</title>
        <authorList>
            <person name="de Vries R.P."/>
            <person name="Riley R."/>
            <person name="Wiebenga A."/>
            <person name="Aguilar-Osorio G."/>
            <person name="Amillis S."/>
            <person name="Uchima C.A."/>
            <person name="Anderluh G."/>
            <person name="Asadollahi M."/>
            <person name="Askin M."/>
            <person name="Barry K."/>
            <person name="Battaglia E."/>
            <person name="Bayram O."/>
            <person name="Benocci T."/>
            <person name="Braus-Stromeyer S.A."/>
            <person name="Caldana C."/>
            <person name="Canovas D."/>
            <person name="Cerqueira G.C."/>
            <person name="Chen F."/>
            <person name="Chen W."/>
            <person name="Choi C."/>
            <person name="Clum A."/>
            <person name="Dos Santos R.A."/>
            <person name="Damasio A.R."/>
            <person name="Diallinas G."/>
            <person name="Emri T."/>
            <person name="Fekete E."/>
            <person name="Flipphi M."/>
            <person name="Freyberg S."/>
            <person name="Gallo A."/>
            <person name="Gournas C."/>
            <person name="Habgood R."/>
            <person name="Hainaut M."/>
            <person name="Harispe M.L."/>
            <person name="Henrissat B."/>
            <person name="Hilden K.S."/>
            <person name="Hope R."/>
            <person name="Hossain A."/>
            <person name="Karabika E."/>
            <person name="Karaffa L."/>
            <person name="Karanyi Z."/>
            <person name="Krasevec N."/>
            <person name="Kuo A."/>
            <person name="Kusch H."/>
            <person name="LaButti K."/>
            <person name="Lagendijk E.L."/>
            <person name="Lapidus A."/>
            <person name="Levasseur A."/>
            <person name="Lindquist E."/>
            <person name="Lipzen A."/>
            <person name="Logrieco A.F."/>
            <person name="MacCabe A."/>
            <person name="Maekelae M.R."/>
            <person name="Malavazi I."/>
            <person name="Melin P."/>
            <person name="Meyer V."/>
            <person name="Mielnichuk N."/>
            <person name="Miskei M."/>
            <person name="Molnar A.P."/>
            <person name="Mule G."/>
            <person name="Ngan C.Y."/>
            <person name="Orejas M."/>
            <person name="Orosz E."/>
            <person name="Ouedraogo J.P."/>
            <person name="Overkamp K.M."/>
            <person name="Park H.-S."/>
            <person name="Perrone G."/>
            <person name="Piumi F."/>
            <person name="Punt P.J."/>
            <person name="Ram A.F."/>
            <person name="Ramon A."/>
            <person name="Rauscher S."/>
            <person name="Record E."/>
            <person name="Riano-Pachon D.M."/>
            <person name="Robert V."/>
            <person name="Roehrig J."/>
            <person name="Ruller R."/>
            <person name="Salamov A."/>
            <person name="Salih N.S."/>
            <person name="Samson R.A."/>
            <person name="Sandor E."/>
            <person name="Sanguinetti M."/>
            <person name="Schuetze T."/>
            <person name="Sepcic K."/>
            <person name="Shelest E."/>
            <person name="Sherlock G."/>
            <person name="Sophianopoulou V."/>
            <person name="Squina F.M."/>
            <person name="Sun H."/>
            <person name="Susca A."/>
            <person name="Todd R.B."/>
            <person name="Tsang A."/>
            <person name="Unkles S.E."/>
            <person name="van de Wiele N."/>
            <person name="van Rossen-Uffink D."/>
            <person name="Oliveira J.V."/>
            <person name="Vesth T.C."/>
            <person name="Visser J."/>
            <person name="Yu J.-H."/>
            <person name="Zhou M."/>
            <person name="Andersen M.R."/>
            <person name="Archer D.B."/>
            <person name="Baker S.E."/>
            <person name="Benoit I."/>
            <person name="Brakhage A.A."/>
            <person name="Braus G.H."/>
            <person name="Fischer R."/>
            <person name="Frisvad J.C."/>
            <person name="Goldman G.H."/>
            <person name="Houbraken J."/>
            <person name="Oakley B."/>
            <person name="Pocsi I."/>
            <person name="Scazzocchio C."/>
            <person name="Seiboth B."/>
            <person name="vanKuyk P.A."/>
            <person name="Wortman J."/>
            <person name="Dyer P.S."/>
            <person name="Grigoriev I.V."/>
        </authorList>
    </citation>
    <scope>NUCLEOTIDE SEQUENCE [LARGE SCALE GENOMIC DNA]</scope>
    <source>
        <strain evidence="3">CBS 101740 / IMI 381727 / IBT 21946</strain>
    </source>
</reference>
<feature type="compositionally biased region" description="Polar residues" evidence="1">
    <location>
        <begin position="15"/>
        <end position="27"/>
    </location>
</feature>
<feature type="compositionally biased region" description="Low complexity" evidence="1">
    <location>
        <begin position="1"/>
        <end position="14"/>
    </location>
</feature>
<evidence type="ECO:0000256" key="1">
    <source>
        <dbReference type="SAM" id="MobiDB-lite"/>
    </source>
</evidence>